<evidence type="ECO:0000313" key="3">
    <source>
        <dbReference type="Proteomes" id="UP001198182"/>
    </source>
</evidence>
<keyword evidence="1" id="KW-0812">Transmembrane</keyword>
<feature type="transmembrane region" description="Helical" evidence="1">
    <location>
        <begin position="14"/>
        <end position="36"/>
    </location>
</feature>
<dbReference type="Pfam" id="PF14584">
    <property type="entry name" value="DUF4446"/>
    <property type="match status" value="1"/>
</dbReference>
<protein>
    <submittedName>
        <fullName evidence="2">DUF4446 family protein</fullName>
    </submittedName>
</protein>
<dbReference type="InterPro" id="IPR027981">
    <property type="entry name" value="DUF4446"/>
</dbReference>
<name>A0AAE3EC32_9FIRM</name>
<dbReference type="RefSeq" id="WP_308454584.1">
    <property type="nucleotide sequence ID" value="NZ_JAJEQR010000052.1"/>
</dbReference>
<reference evidence="2" key="1">
    <citation type="submission" date="2021-10" db="EMBL/GenBank/DDBJ databases">
        <title>Anaerobic single-cell dispensing facilitates the cultivation of human gut bacteria.</title>
        <authorList>
            <person name="Afrizal A."/>
        </authorList>
    </citation>
    <scope>NUCLEOTIDE SEQUENCE</scope>
    <source>
        <strain evidence="2">CLA-AA-H215</strain>
    </source>
</reference>
<accession>A0AAE3EC32</accession>
<evidence type="ECO:0000256" key="1">
    <source>
        <dbReference type="SAM" id="Phobius"/>
    </source>
</evidence>
<dbReference type="Proteomes" id="UP001198182">
    <property type="component" value="Unassembled WGS sequence"/>
</dbReference>
<dbReference type="EMBL" id="JAJEQR010000052">
    <property type="protein sequence ID" value="MCC2232124.1"/>
    <property type="molecule type" value="Genomic_DNA"/>
</dbReference>
<gene>
    <name evidence="2" type="ORF">LKD81_14155</name>
</gene>
<keyword evidence="1" id="KW-1133">Transmembrane helix</keyword>
<keyword evidence="1" id="KW-0472">Membrane</keyword>
<proteinExistence type="predicted"/>
<dbReference type="AlphaFoldDB" id="A0AAE3EC32"/>
<organism evidence="2 3">
    <name type="scientific">Hominifimenecus microfluidus</name>
    <dbReference type="NCBI Taxonomy" id="2885348"/>
    <lineage>
        <taxon>Bacteria</taxon>
        <taxon>Bacillati</taxon>
        <taxon>Bacillota</taxon>
        <taxon>Clostridia</taxon>
        <taxon>Lachnospirales</taxon>
        <taxon>Lachnospiraceae</taxon>
        <taxon>Hominifimenecus</taxon>
    </lineage>
</organism>
<sequence>MSSEILNQLGLDPAILVVILAALVLILTIVVIVMVVRMEKVYRRYDFFMRGKDAETLEDKIAEIYETMYKLQDEDMANRDVMKVINRNMTNSIQKTGMVKYNAFDGMGGQSSFALALLDSTGSGYLLNAMHSRTACYVYIKTVENGAPESSLSNEEKQALEMALKK</sequence>
<evidence type="ECO:0000313" key="2">
    <source>
        <dbReference type="EMBL" id="MCC2232124.1"/>
    </source>
</evidence>
<keyword evidence="3" id="KW-1185">Reference proteome</keyword>
<comment type="caution">
    <text evidence="2">The sequence shown here is derived from an EMBL/GenBank/DDBJ whole genome shotgun (WGS) entry which is preliminary data.</text>
</comment>